<protein>
    <recommendedName>
        <fullName evidence="3">P-type domain-containing protein</fullName>
    </recommendedName>
</protein>
<keyword evidence="1 2" id="KW-1015">Disulfide bond</keyword>
<evidence type="ECO:0000313" key="5">
    <source>
        <dbReference type="Proteomes" id="UP000594262"/>
    </source>
</evidence>
<feature type="disulfide bond" evidence="2">
    <location>
        <begin position="226"/>
        <end position="241"/>
    </location>
</feature>
<name>A0A7M5WZ97_9CNID</name>
<reference evidence="4" key="1">
    <citation type="submission" date="2021-01" db="UniProtKB">
        <authorList>
            <consortium name="EnsemblMetazoa"/>
        </authorList>
    </citation>
    <scope>IDENTIFICATION</scope>
</reference>
<sequence>MTNFFHWSVVGILFTFYSGFISCNVDLWKCANSFLDLPTIFMKGQEYVDVCIPLLGDVMSMSLEDAKCGTGVQHACIGVRFLKTYNIPLYAGVHFQNAPDVVLGLNRVGNYPNGRPIGKSIVKDDGRNGASDVDLVVKRTSVVVKADGDGVVKKETWSEAAWSNDRCEVGSSLRQPCTSENNPTVWSRCPHSICCWDNSKKECFRKIEEGRYSQCDVIKKESRESCSFKGTSQERCQALGCCYDDETCFNPIERCQVEVSDRKRCGIGQMEKLSCFNFGCCWSKDEICYMPAGKFGHVFMSELNQKIISGAENYSPDRHVKGQLVYQSLVKRIKSALAPQTSNLFNTFVQYAGANIASIPRETQIENIMYNCLNTKGIKQKYLTTDFYFITGTKPIDVASLDKEEFNGMNVPQLQWSAMCCVLQFKEMAGEGEVMDEKSFAFSRGYVSSNEKPVNAKPTDETSSFHVFPKDGDPALLDLDELKDVIQNYAEERTDNPIDMTVESFFGAGSICDVKTKKTVDQETQERAYFDQFKRLVVQQAGEDTLAPGEALKRLEQFFRKSS</sequence>
<dbReference type="InterPro" id="IPR000519">
    <property type="entry name" value="P_trefoil_dom"/>
</dbReference>
<dbReference type="SMART" id="SM00018">
    <property type="entry name" value="PD"/>
    <property type="match status" value="1"/>
</dbReference>
<dbReference type="Proteomes" id="UP000594262">
    <property type="component" value="Unplaced"/>
</dbReference>
<dbReference type="CDD" id="cd00111">
    <property type="entry name" value="Trefoil"/>
    <property type="match status" value="1"/>
</dbReference>
<keyword evidence="5" id="KW-1185">Reference proteome</keyword>
<dbReference type="RefSeq" id="XP_066913205.1">
    <property type="nucleotide sequence ID" value="XM_067057104.1"/>
</dbReference>
<dbReference type="AlphaFoldDB" id="A0A7M5WZ97"/>
<feature type="disulfide bond" evidence="2">
    <location>
        <begin position="265"/>
        <end position="280"/>
    </location>
</feature>
<dbReference type="PROSITE" id="PS51448">
    <property type="entry name" value="P_TREFOIL_2"/>
    <property type="match status" value="2"/>
</dbReference>
<proteinExistence type="predicted"/>
<dbReference type="GeneID" id="136800446"/>
<comment type="caution">
    <text evidence="2">Lacks conserved residue(s) required for the propagation of feature annotation.</text>
</comment>
<evidence type="ECO:0000256" key="2">
    <source>
        <dbReference type="PROSITE-ProRule" id="PRU00779"/>
    </source>
</evidence>
<evidence type="ECO:0000256" key="1">
    <source>
        <dbReference type="ARBA" id="ARBA00023157"/>
    </source>
</evidence>
<dbReference type="Pfam" id="PF00088">
    <property type="entry name" value="Trefoil"/>
    <property type="match status" value="2"/>
</dbReference>
<dbReference type="EnsemblMetazoa" id="CLYHEMT015066.1">
    <property type="protein sequence ID" value="CLYHEMP015066.1"/>
    <property type="gene ID" value="CLYHEMG015066"/>
</dbReference>
<feature type="disulfide bond" evidence="2">
    <location>
        <begin position="255"/>
        <end position="281"/>
    </location>
</feature>
<feature type="domain" description="P-type" evidence="3">
    <location>
        <begin position="213"/>
        <end position="252"/>
    </location>
</feature>
<dbReference type="InterPro" id="IPR044913">
    <property type="entry name" value="P_trefoil_dom_sf"/>
</dbReference>
<organism evidence="4 5">
    <name type="scientific">Clytia hemisphaerica</name>
    <dbReference type="NCBI Taxonomy" id="252671"/>
    <lineage>
        <taxon>Eukaryota</taxon>
        <taxon>Metazoa</taxon>
        <taxon>Cnidaria</taxon>
        <taxon>Hydrozoa</taxon>
        <taxon>Hydroidolina</taxon>
        <taxon>Leptothecata</taxon>
        <taxon>Obeliida</taxon>
        <taxon>Clytiidae</taxon>
        <taxon>Clytia</taxon>
    </lineage>
</organism>
<feature type="domain" description="P-type" evidence="3">
    <location>
        <begin position="253"/>
        <end position="292"/>
    </location>
</feature>
<dbReference type="PROSITE" id="PS00025">
    <property type="entry name" value="P_TREFOIL_1"/>
    <property type="match status" value="1"/>
</dbReference>
<evidence type="ECO:0000259" key="3">
    <source>
        <dbReference type="PROSITE" id="PS51448"/>
    </source>
</evidence>
<dbReference type="SUPFAM" id="SSF57492">
    <property type="entry name" value="Trefoil"/>
    <property type="match status" value="2"/>
</dbReference>
<dbReference type="InterPro" id="IPR017957">
    <property type="entry name" value="P_trefoil_CS"/>
</dbReference>
<accession>A0A7M5WZ97</accession>
<evidence type="ECO:0000313" key="4">
    <source>
        <dbReference type="EnsemblMetazoa" id="CLYHEMP015066.1"/>
    </source>
</evidence>
<dbReference type="Gene3D" id="4.10.110.10">
    <property type="entry name" value="Spasmolytic Protein, domain 1"/>
    <property type="match status" value="1"/>
</dbReference>